<feature type="domain" description="DUF397" evidence="1">
    <location>
        <begin position="8"/>
        <end position="61"/>
    </location>
</feature>
<dbReference type="AlphaFoldDB" id="A0A6H9YLT9"/>
<gene>
    <name evidence="2" type="ORF">F8566_42170</name>
</gene>
<dbReference type="EMBL" id="WBMT01000026">
    <property type="protein sequence ID" value="KAB2341324.1"/>
    <property type="molecule type" value="Genomic_DNA"/>
</dbReference>
<dbReference type="InterPro" id="IPR007278">
    <property type="entry name" value="DUF397"/>
</dbReference>
<dbReference type="RefSeq" id="WP_151568678.1">
    <property type="nucleotide sequence ID" value="NZ_WBMT01000026.1"/>
</dbReference>
<reference evidence="2 3" key="1">
    <citation type="submission" date="2019-09" db="EMBL/GenBank/DDBJ databases">
        <title>Actinomadura physcomitrii sp. nov., a novel actinomycete isolated from moss [Physcomitrium sphaericum (Ludw) Fuernr].</title>
        <authorList>
            <person name="Zhuang X."/>
            <person name="Liu C."/>
        </authorList>
    </citation>
    <scope>NUCLEOTIDE SEQUENCE [LARGE SCALE GENOMIC DNA]</scope>
    <source>
        <strain evidence="2 3">HMC1</strain>
    </source>
</reference>
<keyword evidence="3" id="KW-1185">Reference proteome</keyword>
<dbReference type="Pfam" id="PF04149">
    <property type="entry name" value="DUF397"/>
    <property type="match status" value="1"/>
</dbReference>
<evidence type="ECO:0000259" key="1">
    <source>
        <dbReference type="Pfam" id="PF04149"/>
    </source>
</evidence>
<comment type="caution">
    <text evidence="2">The sequence shown here is derived from an EMBL/GenBank/DDBJ whole genome shotgun (WGS) entry which is preliminary data.</text>
</comment>
<organism evidence="2 3">
    <name type="scientific">Actinomadura rudentiformis</name>
    <dbReference type="NCBI Taxonomy" id="359158"/>
    <lineage>
        <taxon>Bacteria</taxon>
        <taxon>Bacillati</taxon>
        <taxon>Actinomycetota</taxon>
        <taxon>Actinomycetes</taxon>
        <taxon>Streptosporangiales</taxon>
        <taxon>Thermomonosporaceae</taxon>
        <taxon>Actinomadura</taxon>
    </lineage>
</organism>
<sequence>MTDRSTVVWRKSSYSGGSGGACVEVAALGISGIAVRDSKNPGGPSLTFDAAGWRAFTRRIKASEHDPA</sequence>
<evidence type="ECO:0000313" key="3">
    <source>
        <dbReference type="Proteomes" id="UP000468735"/>
    </source>
</evidence>
<dbReference type="PROSITE" id="PS51257">
    <property type="entry name" value="PROKAR_LIPOPROTEIN"/>
    <property type="match status" value="1"/>
</dbReference>
<dbReference type="Proteomes" id="UP000468735">
    <property type="component" value="Unassembled WGS sequence"/>
</dbReference>
<protein>
    <submittedName>
        <fullName evidence="2">DUF397 domain-containing protein</fullName>
    </submittedName>
</protein>
<proteinExistence type="predicted"/>
<dbReference type="OrthoDB" id="3432106at2"/>
<name>A0A6H9YLT9_9ACTN</name>
<evidence type="ECO:0000313" key="2">
    <source>
        <dbReference type="EMBL" id="KAB2341324.1"/>
    </source>
</evidence>
<accession>A0A6H9YLT9</accession>